<evidence type="ECO:0000313" key="2">
    <source>
        <dbReference type="EMBL" id="GIY71105.1"/>
    </source>
</evidence>
<comment type="caution">
    <text evidence="2">The sequence shown here is derived from an EMBL/GenBank/DDBJ whole genome shotgun (WGS) entry which is preliminary data.</text>
</comment>
<keyword evidence="3" id="KW-1185">Reference proteome</keyword>
<evidence type="ECO:0000313" key="3">
    <source>
        <dbReference type="Proteomes" id="UP001054837"/>
    </source>
</evidence>
<gene>
    <name evidence="2" type="ORF">CDAR_471891</name>
</gene>
<feature type="region of interest" description="Disordered" evidence="1">
    <location>
        <begin position="119"/>
        <end position="141"/>
    </location>
</feature>
<evidence type="ECO:0000256" key="1">
    <source>
        <dbReference type="SAM" id="MobiDB-lite"/>
    </source>
</evidence>
<name>A0AAV4VMG8_9ARAC</name>
<protein>
    <submittedName>
        <fullName evidence="2">Uncharacterized protein</fullName>
    </submittedName>
</protein>
<reference evidence="2 3" key="1">
    <citation type="submission" date="2021-06" db="EMBL/GenBank/DDBJ databases">
        <title>Caerostris darwini draft genome.</title>
        <authorList>
            <person name="Kono N."/>
            <person name="Arakawa K."/>
        </authorList>
    </citation>
    <scope>NUCLEOTIDE SEQUENCE [LARGE SCALE GENOMIC DNA]</scope>
</reference>
<accession>A0AAV4VMG8</accession>
<dbReference type="AlphaFoldDB" id="A0AAV4VMG8"/>
<organism evidence="2 3">
    <name type="scientific">Caerostris darwini</name>
    <dbReference type="NCBI Taxonomy" id="1538125"/>
    <lineage>
        <taxon>Eukaryota</taxon>
        <taxon>Metazoa</taxon>
        <taxon>Ecdysozoa</taxon>
        <taxon>Arthropoda</taxon>
        <taxon>Chelicerata</taxon>
        <taxon>Arachnida</taxon>
        <taxon>Araneae</taxon>
        <taxon>Araneomorphae</taxon>
        <taxon>Entelegynae</taxon>
        <taxon>Araneoidea</taxon>
        <taxon>Araneidae</taxon>
        <taxon>Caerostris</taxon>
    </lineage>
</organism>
<proteinExistence type="predicted"/>
<dbReference type="EMBL" id="BPLQ01013294">
    <property type="protein sequence ID" value="GIY71105.1"/>
    <property type="molecule type" value="Genomic_DNA"/>
</dbReference>
<dbReference type="Proteomes" id="UP001054837">
    <property type="component" value="Unassembled WGS sequence"/>
</dbReference>
<sequence>MCLFSGPPRRVAEGLAHTEQTHPVGHETRRSMRVITEPFTFNDDSARIKKRNKEQRKRLEFRSQSLISLLSTPCDQMLASRRPLSHPKKVDLTQNYHTVNEANSLLTGLCYSAGPLKGAAAPTTHNATESPPLSLATKHET</sequence>